<evidence type="ECO:0000313" key="2">
    <source>
        <dbReference type="EMBL" id="TPF74616.1"/>
    </source>
</evidence>
<keyword evidence="3" id="KW-1185">Reference proteome</keyword>
<feature type="domain" description="Cyclic nucleotide-binding" evidence="1">
    <location>
        <begin position="27"/>
        <end position="92"/>
    </location>
</feature>
<organism evidence="2 3">
    <name type="scientific">Brucella gallinifaecis</name>
    <dbReference type="NCBI Taxonomy" id="215590"/>
    <lineage>
        <taxon>Bacteria</taxon>
        <taxon>Pseudomonadati</taxon>
        <taxon>Pseudomonadota</taxon>
        <taxon>Alphaproteobacteria</taxon>
        <taxon>Hyphomicrobiales</taxon>
        <taxon>Brucellaceae</taxon>
        <taxon>Brucella/Ochrobactrum group</taxon>
        <taxon>Brucella</taxon>
    </lineage>
</organism>
<gene>
    <name evidence="2" type="ORF">FHY56_12820</name>
</gene>
<name>A0A502BMU3_9HYPH</name>
<dbReference type="InterPro" id="IPR000595">
    <property type="entry name" value="cNMP-bd_dom"/>
</dbReference>
<dbReference type="AlphaFoldDB" id="A0A502BMU3"/>
<dbReference type="RefSeq" id="WP_140905603.1">
    <property type="nucleotide sequence ID" value="NZ_JBHTMD010000022.1"/>
</dbReference>
<dbReference type="InterPro" id="IPR014710">
    <property type="entry name" value="RmlC-like_jellyroll"/>
</dbReference>
<dbReference type="InterPro" id="IPR018490">
    <property type="entry name" value="cNMP-bd_dom_sf"/>
</dbReference>
<dbReference type="OrthoDB" id="7772718at2"/>
<sequence>MVFSGSLAQNFSMDRKEADLIMRSNGWLSSQNPEFQNEVLKRSLLVSFEPGEYVYRMGDSLGGIYGLVRGNLTINTEVVREIWTAEISGISA</sequence>
<evidence type="ECO:0000259" key="1">
    <source>
        <dbReference type="PROSITE" id="PS50042"/>
    </source>
</evidence>
<proteinExistence type="predicted"/>
<protein>
    <recommendedName>
        <fullName evidence="1">Cyclic nucleotide-binding domain-containing protein</fullName>
    </recommendedName>
</protein>
<dbReference type="SUPFAM" id="SSF51206">
    <property type="entry name" value="cAMP-binding domain-like"/>
    <property type="match status" value="1"/>
</dbReference>
<evidence type="ECO:0000313" key="3">
    <source>
        <dbReference type="Proteomes" id="UP000315388"/>
    </source>
</evidence>
<dbReference type="Proteomes" id="UP000315388">
    <property type="component" value="Unassembled WGS sequence"/>
</dbReference>
<dbReference type="Gene3D" id="2.60.120.10">
    <property type="entry name" value="Jelly Rolls"/>
    <property type="match status" value="1"/>
</dbReference>
<accession>A0A502BMU3</accession>
<comment type="caution">
    <text evidence="2">The sequence shown here is derived from an EMBL/GenBank/DDBJ whole genome shotgun (WGS) entry which is preliminary data.</text>
</comment>
<dbReference type="EMBL" id="VEWJ01000009">
    <property type="protein sequence ID" value="TPF74616.1"/>
    <property type="molecule type" value="Genomic_DNA"/>
</dbReference>
<dbReference type="PROSITE" id="PS50042">
    <property type="entry name" value="CNMP_BINDING_3"/>
    <property type="match status" value="1"/>
</dbReference>
<reference evidence="2 3" key="1">
    <citation type="journal article" date="2003" name="Int. J. Syst. Evol. Microbiol.">
        <title>Towards a standardized format for the description of a novel species (of an established genus): Ochrobactrum gallinifaecis sp. nov.</title>
        <authorList>
            <person name="Kampfer P."/>
            <person name="Buczolits S."/>
            <person name="Albrecht A."/>
            <person name="Busse H.J."/>
            <person name="Stackebrandt E."/>
        </authorList>
    </citation>
    <scope>NUCLEOTIDE SEQUENCE [LARGE SCALE GENOMIC DNA]</scope>
    <source>
        <strain evidence="2 3">ISO 196</strain>
    </source>
</reference>